<dbReference type="Gramene" id="RZC73752">
    <property type="protein sequence ID" value="RZC73752"/>
    <property type="gene ID" value="C5167_049232"/>
</dbReference>
<dbReference type="EMBL" id="CM010722">
    <property type="protein sequence ID" value="RZC73752.1"/>
    <property type="molecule type" value="Genomic_DNA"/>
</dbReference>
<reference evidence="1 2" key="1">
    <citation type="journal article" date="2018" name="Science">
        <title>The opium poppy genome and morphinan production.</title>
        <authorList>
            <person name="Guo L."/>
            <person name="Winzer T."/>
            <person name="Yang X."/>
            <person name="Li Y."/>
            <person name="Ning Z."/>
            <person name="He Z."/>
            <person name="Teodor R."/>
            <person name="Lu Y."/>
            <person name="Bowser T.A."/>
            <person name="Graham I.A."/>
            <person name="Ye K."/>
        </authorList>
    </citation>
    <scope>NUCLEOTIDE SEQUENCE [LARGE SCALE GENOMIC DNA]</scope>
    <source>
        <strain evidence="2">cv. HN1</strain>
        <tissue evidence="1">Leaves</tissue>
    </source>
</reference>
<dbReference type="AlphaFoldDB" id="A0A4Y7KMZ4"/>
<gene>
    <name evidence="1" type="ORF">C5167_049232</name>
</gene>
<evidence type="ECO:0000313" key="1">
    <source>
        <dbReference type="EMBL" id="RZC73752.1"/>
    </source>
</evidence>
<proteinExistence type="predicted"/>
<evidence type="ECO:0000313" key="2">
    <source>
        <dbReference type="Proteomes" id="UP000316621"/>
    </source>
</evidence>
<keyword evidence="2" id="KW-1185">Reference proteome</keyword>
<organism evidence="1 2">
    <name type="scientific">Papaver somniferum</name>
    <name type="common">Opium poppy</name>
    <dbReference type="NCBI Taxonomy" id="3469"/>
    <lineage>
        <taxon>Eukaryota</taxon>
        <taxon>Viridiplantae</taxon>
        <taxon>Streptophyta</taxon>
        <taxon>Embryophyta</taxon>
        <taxon>Tracheophyta</taxon>
        <taxon>Spermatophyta</taxon>
        <taxon>Magnoliopsida</taxon>
        <taxon>Ranunculales</taxon>
        <taxon>Papaveraceae</taxon>
        <taxon>Papaveroideae</taxon>
        <taxon>Papaver</taxon>
    </lineage>
</organism>
<accession>A0A4Y7KMZ4</accession>
<sequence length="875" mass="98697">MEVAEQNSLENFVIKFVNGSNGKVTEEPIPVTSWAKIVDKEMIVTIGTETAIMNKFETALLSSLKTIIAAEFKAFGERLFNNKLGSSDDLVEAPSDSNSLADLNKVFDNRLSFSDGIDNTGTNSQLITDAGKLKSGYEDTDLVGPELIHSKVIEDEVDVNLKSIPHDSSDSSSKYNGNSSFLAYQEGKPFIPSTRLVVDSQSKSAAYHEANNFNSLNMNYNAEPQQFEDWKFSDGDNINRFTSNPQITAISVALLSSNPSRMIFDRGKKFVICDMCSHCARRNIKFCPEMFTSCLITPMDKYDEESFYDLIRQHGYQLDSSSTNSVVFVLVKDGDCYECENLFARMSDRGCITSYACECLMFDHYRVHHPNLWNSYLEALVAASLKLFQKLLNYMGSINYEMVHLNASSYVTGAAVVLVKTSQGDSEDCDTLVADIVHSIDNEVAGNLFDRGRLLKLITRCISGRSNVWVLIKTSGVHSCMGCGGDGWIVGWKEFFVRTMGIWKILGGELLDQKYTEVIDKIVWEFKDTVLVDMVVFYIGALHIYEDVELNKQEFTFKTRREFFIFSSDLCTAGEEGLIILEFTSGSKTSYFFFNSTLKFSHGKLPTALNMLLNSLNTSYSVIAGNQAQILLFMRSKSVVRNLEVGSCATHRLQLYRFVRLSRNQYYYPWEISKIIGRIVEGKEKTVKSMMSIGAIIIKEGMEQYEGKPVLQNNLSPVEVDLAFLNCTSSTSWTILVTTTILAAIHLITWYDDCLNKHRDTICSFCQLCSCVYGVLIREGNLEIYFHASIGNEDIFFMLECAYTVSSIAVKSLKAYQTVKMKRVGLFTEIPRWRFVLSYIFLVGLDAEIVNCVLYRSSSFYILEDKDDLDGWDLS</sequence>
<name>A0A4Y7KMZ4_PAPSO</name>
<dbReference type="Proteomes" id="UP000316621">
    <property type="component" value="Chromosome 8"/>
</dbReference>
<protein>
    <submittedName>
        <fullName evidence="1">Uncharacterized protein</fullName>
    </submittedName>
</protein>